<dbReference type="InterPro" id="IPR004843">
    <property type="entry name" value="Calcineurin-like_PHP"/>
</dbReference>
<gene>
    <name evidence="2" type="ORF">GH808_06265</name>
</gene>
<dbReference type="EMBL" id="WJBC01000006">
    <property type="protein sequence ID" value="MBC3804040.1"/>
    <property type="molecule type" value="Genomic_DNA"/>
</dbReference>
<comment type="caution">
    <text evidence="2">The sequence shown here is derived from an EMBL/GenBank/DDBJ whole genome shotgun (WGS) entry which is preliminary data.</text>
</comment>
<dbReference type="RefSeq" id="WP_186841925.1">
    <property type="nucleotide sequence ID" value="NZ_WJBC01000006.1"/>
</dbReference>
<dbReference type="SUPFAM" id="SSF56300">
    <property type="entry name" value="Metallo-dependent phosphatases"/>
    <property type="match status" value="1"/>
</dbReference>
<reference evidence="2 3" key="1">
    <citation type="journal article" date="2020" name="mSystems">
        <title>Defining Genomic and Predicted Metabolic Features of the Acetobacterium Genus.</title>
        <authorList>
            <person name="Ross D.E."/>
            <person name="Marshall C.W."/>
            <person name="Gulliver D."/>
            <person name="May H.D."/>
            <person name="Norman R.S."/>
        </authorList>
    </citation>
    <scope>NUCLEOTIDE SEQUENCE [LARGE SCALE GENOMIC DNA]</scope>
    <source>
        <strain evidence="2 3">DSM 8238</strain>
    </source>
</reference>
<evidence type="ECO:0000313" key="2">
    <source>
        <dbReference type="EMBL" id="MBC3804040.1"/>
    </source>
</evidence>
<keyword evidence="3" id="KW-1185">Reference proteome</keyword>
<dbReference type="Pfam" id="PF00149">
    <property type="entry name" value="Metallophos"/>
    <property type="match status" value="1"/>
</dbReference>
<organism evidence="2 3">
    <name type="scientific">Acetobacterium fimetarium</name>
    <dbReference type="NCBI Taxonomy" id="52691"/>
    <lineage>
        <taxon>Bacteria</taxon>
        <taxon>Bacillati</taxon>
        <taxon>Bacillota</taxon>
        <taxon>Clostridia</taxon>
        <taxon>Eubacteriales</taxon>
        <taxon>Eubacteriaceae</taxon>
        <taxon>Acetobacterium</taxon>
    </lineage>
</organism>
<proteinExistence type="predicted"/>
<sequence>MIYITGDTHGDFSRIAEFCFEYGTTTNDIMIILGDAGINYHLSEADQYLKEELAQLPLTLLIIHGNHEERPENIQTYLDKKWHGGMVYFEEEYPNLLFASDGEIYDLDGAKAIAIGGAYSVDKYYRLRQGLAWFESEQPDEYVKSFVESQLEQVNWRIDFVLSHTCPEKFIPFESFLPNIDDNAVDRSTEEWLDEIEKKLDYDRWFFGHFHTEKNMGQYSCLYENFEYLDDF</sequence>
<protein>
    <submittedName>
        <fullName evidence="2">Serine/threonine protein phosphatase</fullName>
    </submittedName>
</protein>
<evidence type="ECO:0000313" key="3">
    <source>
        <dbReference type="Proteomes" id="UP000603234"/>
    </source>
</evidence>
<dbReference type="Proteomes" id="UP000603234">
    <property type="component" value="Unassembled WGS sequence"/>
</dbReference>
<name>A0ABR6WUH8_9FIRM</name>
<accession>A0ABR6WUH8</accession>
<dbReference type="InterPro" id="IPR029052">
    <property type="entry name" value="Metallo-depent_PP-like"/>
</dbReference>
<feature type="domain" description="Calcineurin-like phosphoesterase" evidence="1">
    <location>
        <begin position="2"/>
        <end position="212"/>
    </location>
</feature>
<dbReference type="Gene3D" id="3.60.21.10">
    <property type="match status" value="1"/>
</dbReference>
<evidence type="ECO:0000259" key="1">
    <source>
        <dbReference type="Pfam" id="PF00149"/>
    </source>
</evidence>